<evidence type="ECO:0000313" key="2">
    <source>
        <dbReference type="EMBL" id="VDM06668.1"/>
    </source>
</evidence>
<dbReference type="InParanoid" id="A0A3P7F730"/>
<dbReference type="EMBL" id="UYWW01000004">
    <property type="protein sequence ID" value="VDM06668.1"/>
    <property type="molecule type" value="Genomic_DNA"/>
</dbReference>
<dbReference type="InterPro" id="IPR039930">
    <property type="entry name" value="RALGAPB"/>
</dbReference>
<organism evidence="2 3">
    <name type="scientific">Wuchereria bancrofti</name>
    <dbReference type="NCBI Taxonomy" id="6293"/>
    <lineage>
        <taxon>Eukaryota</taxon>
        <taxon>Metazoa</taxon>
        <taxon>Ecdysozoa</taxon>
        <taxon>Nematoda</taxon>
        <taxon>Chromadorea</taxon>
        <taxon>Rhabditida</taxon>
        <taxon>Spirurina</taxon>
        <taxon>Spiruromorpha</taxon>
        <taxon>Filarioidea</taxon>
        <taxon>Onchocercidae</taxon>
        <taxon>Wuchereria</taxon>
    </lineage>
</organism>
<keyword evidence="3" id="KW-1185">Reference proteome</keyword>
<dbReference type="GO" id="GO:0005096">
    <property type="term" value="F:GTPase activator activity"/>
    <property type="evidence" value="ECO:0007669"/>
    <property type="project" value="InterPro"/>
</dbReference>
<evidence type="ECO:0000313" key="3">
    <source>
        <dbReference type="Proteomes" id="UP000270924"/>
    </source>
</evidence>
<dbReference type="OrthoDB" id="10009983at2759"/>
<reference evidence="2 3" key="1">
    <citation type="submission" date="2018-11" db="EMBL/GenBank/DDBJ databases">
        <authorList>
            <consortium name="Pathogen Informatics"/>
        </authorList>
    </citation>
    <scope>NUCLEOTIDE SEQUENCE [LARGE SCALE GENOMIC DNA]</scope>
</reference>
<feature type="domain" description="Ral GTPase-activating protein subunit alpha/beta N-terminal" evidence="1">
    <location>
        <begin position="166"/>
        <end position="299"/>
    </location>
</feature>
<evidence type="ECO:0000259" key="1">
    <source>
        <dbReference type="Pfam" id="PF20412"/>
    </source>
</evidence>
<dbReference type="Proteomes" id="UP000270924">
    <property type="component" value="Unassembled WGS sequence"/>
</dbReference>
<sequence length="611" mass="68046">MVSLLNGIEENVAVIAARTANLYDLEMGLYAEWPLIEFFPLNSVQSSLSIFSKKTSDDMAKLLLHEIGENLNGRICLKIDTEEQLSWVLQVVSYALTLSHSTSKEHEALCVAVRTYCTWLDAISNGIVAHLPGPMRRNPGNYICILLDSLRTLFNNDSETAVTATQQAHEMENVLRTIVQSLLNYDGKHKDIIWPAVLKFLLNATDLLLSGQTCVDDVTFLMAPKVTKTLLDVFLCAARLEQIPSPTYWKTLSVLSKRWRHQINIRIALIFFLLLISFIENWARKVVSLSVIIVQEIYGESYCPITITDEQVKLFAANSKKTAENDGTLPVLHVCWFQLMHMIGNPASVITFEPRTSGILPANILTAMMVTGGAVSSDGNPLVGKFDEELTEFTISSLKRCFFMTSAAVMKLVDIFYGDSRVAIDFRESDELMRLWSDLNRSVSEDCLRHQQILPRSSSSSGGKTADNAALIAAQSAMVMSGGGSGYLKNTLSIPSVSKSRATSERSLATSIPLSSPAASVVEEMSLEIPKPNSAQFVWHYLQSNKIYKPYLGEHQPKVARMLDTFMDWLVQSSLVRPLRSSLSDTVRAPSIILLLFVQALHTTAYMRHMF</sequence>
<protein>
    <recommendedName>
        <fullName evidence="1">Ral GTPase-activating protein subunit alpha/beta N-terminal domain-containing protein</fullName>
    </recommendedName>
</protein>
<dbReference type="OMA" id="RCFFMTS"/>
<name>A0A3P7F730_WUCBA</name>
<dbReference type="AlphaFoldDB" id="A0A3P7F730"/>
<gene>
    <name evidence="2" type="ORF">WBA_LOCUS54</name>
</gene>
<accession>A0A3P7F730</accession>
<proteinExistence type="predicted"/>
<dbReference type="InterPro" id="IPR046859">
    <property type="entry name" value="RGPA/RALGAPB_N"/>
</dbReference>
<dbReference type="PANTHER" id="PTHR21344">
    <property type="entry name" value="RAL GTPASE-ACTIVATING PROTEIN SUBUNIT BETA"/>
    <property type="match status" value="1"/>
</dbReference>
<dbReference type="Pfam" id="PF20412">
    <property type="entry name" value="RALGAPB_N"/>
    <property type="match status" value="1"/>
</dbReference>
<dbReference type="PANTHER" id="PTHR21344:SF1">
    <property type="entry name" value="RAL GTPASE-ACTIVATING PROTEIN SUBUNIT BETA"/>
    <property type="match status" value="1"/>
</dbReference>